<dbReference type="InterPro" id="IPR036526">
    <property type="entry name" value="C-N_Hydrolase_sf"/>
</dbReference>
<keyword evidence="4" id="KW-1185">Reference proteome</keyword>
<dbReference type="Pfam" id="PF00795">
    <property type="entry name" value="CN_hydrolase"/>
    <property type="match status" value="1"/>
</dbReference>
<comment type="caution">
    <text evidence="3">The sequence shown here is derived from an EMBL/GenBank/DDBJ whole genome shotgun (WGS) entry which is preliminary data.</text>
</comment>
<dbReference type="InterPro" id="IPR003010">
    <property type="entry name" value="C-N_Hydrolase"/>
</dbReference>
<dbReference type="PROSITE" id="PS50263">
    <property type="entry name" value="CN_HYDROLASE"/>
    <property type="match status" value="1"/>
</dbReference>
<sequence length="230" mass="24629">MGGSPPLSAEPAPSLFLELFREAVEVPGPETEAIGAACREADVMAVVGINERRPNTTGTLYNTQLFFGRDGALLHKHQKYVPTVGERIVHAPGQTGSKASVVADFGTLSGLICGENGNPRAGAVSTYSRSLASALMCFVINSVAVVGQDVIEKYGADRAIVDFLQAEKKNAGQPLWAPGVVLAGPLEEEEGIVYAEVDTEGLVKLKYGLDYAGHYNRPEIFAHHFERFLK</sequence>
<dbReference type="PANTHER" id="PTHR46044:SF1">
    <property type="entry name" value="CN HYDROLASE DOMAIN-CONTAINING PROTEIN"/>
    <property type="match status" value="1"/>
</dbReference>
<gene>
    <name evidence="3" type="ORF">PPNO1_LOCUS2529</name>
</gene>
<dbReference type="AlphaFoldDB" id="A0A9P1GXV8"/>
<name>A0A9P1GXV8_9PEZI</name>
<evidence type="ECO:0000313" key="4">
    <source>
        <dbReference type="Proteomes" id="UP000838763"/>
    </source>
</evidence>
<dbReference type="PANTHER" id="PTHR46044">
    <property type="entry name" value="NITRILASE"/>
    <property type="match status" value="1"/>
</dbReference>
<accession>A0A9P1GXV8</accession>
<evidence type="ECO:0000256" key="1">
    <source>
        <dbReference type="ARBA" id="ARBA00008129"/>
    </source>
</evidence>
<proteinExistence type="inferred from homology"/>
<dbReference type="InterPro" id="IPR044149">
    <property type="entry name" value="Nitrilases_CHs"/>
</dbReference>
<dbReference type="EMBL" id="CALLCH030000006">
    <property type="protein sequence ID" value="CAI4212781.1"/>
    <property type="molecule type" value="Genomic_DNA"/>
</dbReference>
<feature type="domain" description="CN hydrolase" evidence="2">
    <location>
        <begin position="1"/>
        <end position="199"/>
    </location>
</feature>
<organism evidence="3 4">
    <name type="scientific">Parascedosporium putredinis</name>
    <dbReference type="NCBI Taxonomy" id="1442378"/>
    <lineage>
        <taxon>Eukaryota</taxon>
        <taxon>Fungi</taxon>
        <taxon>Dikarya</taxon>
        <taxon>Ascomycota</taxon>
        <taxon>Pezizomycotina</taxon>
        <taxon>Sordariomycetes</taxon>
        <taxon>Hypocreomycetidae</taxon>
        <taxon>Microascales</taxon>
        <taxon>Microascaceae</taxon>
        <taxon>Parascedosporium</taxon>
    </lineage>
</organism>
<evidence type="ECO:0000259" key="2">
    <source>
        <dbReference type="PROSITE" id="PS50263"/>
    </source>
</evidence>
<dbReference type="GO" id="GO:0003824">
    <property type="term" value="F:catalytic activity"/>
    <property type="evidence" value="ECO:0007669"/>
    <property type="project" value="InterPro"/>
</dbReference>
<dbReference type="OrthoDB" id="10250282at2759"/>
<dbReference type="Proteomes" id="UP000838763">
    <property type="component" value="Unassembled WGS sequence"/>
</dbReference>
<dbReference type="SUPFAM" id="SSF56317">
    <property type="entry name" value="Carbon-nitrogen hydrolase"/>
    <property type="match status" value="1"/>
</dbReference>
<comment type="similarity">
    <text evidence="1">Belongs to the carbon-nitrogen hydrolase superfamily. Nitrilase family.</text>
</comment>
<dbReference type="Gene3D" id="3.60.110.10">
    <property type="entry name" value="Carbon-nitrogen hydrolase"/>
    <property type="match status" value="1"/>
</dbReference>
<protein>
    <recommendedName>
        <fullName evidence="2">CN hydrolase domain-containing protein</fullName>
    </recommendedName>
</protein>
<reference evidence="3" key="1">
    <citation type="submission" date="2022-11" db="EMBL/GenBank/DDBJ databases">
        <authorList>
            <person name="Scott C."/>
            <person name="Bruce N."/>
        </authorList>
    </citation>
    <scope>NUCLEOTIDE SEQUENCE</scope>
</reference>
<evidence type="ECO:0000313" key="3">
    <source>
        <dbReference type="EMBL" id="CAI4212781.1"/>
    </source>
</evidence>